<feature type="region of interest" description="Disordered" evidence="1">
    <location>
        <begin position="58"/>
        <end position="80"/>
    </location>
</feature>
<dbReference type="EMBL" id="VEPZ02001272">
    <property type="protein sequence ID" value="KAE8683082.1"/>
    <property type="molecule type" value="Genomic_DNA"/>
</dbReference>
<sequence>MFTVLVELVELGRDDARYVPDLVKALELSKQVVPDDLKALADGFMAKEDEKRKAAKKAQAKEYGFEEDKSDSEDEGVRKAGGDISQQTALAQIAAMAAASKASTGLMQNPLSSAQLLPNAVLPISLPGVLGVSMPGTAAVVPGSGLPGLPNEEATRKAALQAALNLQHNLAKIQADVMLHIMKPTWRLVNFPKMLDGRLPTRKLWAQYQNGLELPLLRGASISHLVGSQDQENGSFTCSLRGY</sequence>
<protein>
    <submittedName>
        <fullName evidence="2">Uncharacterized protein</fullName>
    </submittedName>
</protein>
<gene>
    <name evidence="2" type="ORF">F3Y22_tig00111215pilonHSYRG00013</name>
</gene>
<comment type="caution">
    <text evidence="2">The sequence shown here is derived from an EMBL/GenBank/DDBJ whole genome shotgun (WGS) entry which is preliminary data.</text>
</comment>
<evidence type="ECO:0000256" key="1">
    <source>
        <dbReference type="SAM" id="MobiDB-lite"/>
    </source>
</evidence>
<dbReference type="Proteomes" id="UP000436088">
    <property type="component" value="Unassembled WGS sequence"/>
</dbReference>
<evidence type="ECO:0000313" key="3">
    <source>
        <dbReference type="Proteomes" id="UP000436088"/>
    </source>
</evidence>
<evidence type="ECO:0000313" key="2">
    <source>
        <dbReference type="EMBL" id="KAE8683082.1"/>
    </source>
</evidence>
<name>A0A6A2YVP8_HIBSY</name>
<reference evidence="2" key="1">
    <citation type="submission" date="2019-09" db="EMBL/GenBank/DDBJ databases">
        <title>Draft genome information of white flower Hibiscus syriacus.</title>
        <authorList>
            <person name="Kim Y.-M."/>
        </authorList>
    </citation>
    <scope>NUCLEOTIDE SEQUENCE [LARGE SCALE GENOMIC DNA]</scope>
    <source>
        <strain evidence="2">YM2019G1</strain>
    </source>
</reference>
<accession>A0A6A2YVP8</accession>
<dbReference type="AlphaFoldDB" id="A0A6A2YVP8"/>
<organism evidence="2 3">
    <name type="scientific">Hibiscus syriacus</name>
    <name type="common">Rose of Sharon</name>
    <dbReference type="NCBI Taxonomy" id="106335"/>
    <lineage>
        <taxon>Eukaryota</taxon>
        <taxon>Viridiplantae</taxon>
        <taxon>Streptophyta</taxon>
        <taxon>Embryophyta</taxon>
        <taxon>Tracheophyta</taxon>
        <taxon>Spermatophyta</taxon>
        <taxon>Magnoliopsida</taxon>
        <taxon>eudicotyledons</taxon>
        <taxon>Gunneridae</taxon>
        <taxon>Pentapetalae</taxon>
        <taxon>rosids</taxon>
        <taxon>malvids</taxon>
        <taxon>Malvales</taxon>
        <taxon>Malvaceae</taxon>
        <taxon>Malvoideae</taxon>
        <taxon>Hibiscus</taxon>
    </lineage>
</organism>
<proteinExistence type="predicted"/>
<keyword evidence="3" id="KW-1185">Reference proteome</keyword>